<accession>A0ABM8FWH2</accession>
<organism evidence="3 4">
    <name type="scientific">Microbacterium suwonense</name>
    <dbReference type="NCBI Taxonomy" id="683047"/>
    <lineage>
        <taxon>Bacteria</taxon>
        <taxon>Bacillati</taxon>
        <taxon>Actinomycetota</taxon>
        <taxon>Actinomycetes</taxon>
        <taxon>Micrococcales</taxon>
        <taxon>Microbacteriaceae</taxon>
        <taxon>Microbacterium</taxon>
    </lineage>
</organism>
<keyword evidence="4" id="KW-1185">Reference proteome</keyword>
<feature type="transmembrane region" description="Helical" evidence="2">
    <location>
        <begin position="15"/>
        <end position="39"/>
    </location>
</feature>
<keyword evidence="2" id="KW-1133">Transmembrane helix</keyword>
<dbReference type="PROSITE" id="PS51257">
    <property type="entry name" value="PROKAR_LIPOPROTEIN"/>
    <property type="match status" value="1"/>
</dbReference>
<evidence type="ECO:0000313" key="4">
    <source>
        <dbReference type="Proteomes" id="UP001321543"/>
    </source>
</evidence>
<evidence type="ECO:0000256" key="2">
    <source>
        <dbReference type="SAM" id="Phobius"/>
    </source>
</evidence>
<evidence type="ECO:0000256" key="1">
    <source>
        <dbReference type="SAM" id="MobiDB-lite"/>
    </source>
</evidence>
<feature type="compositionally biased region" description="Acidic residues" evidence="1">
    <location>
        <begin position="116"/>
        <end position="130"/>
    </location>
</feature>
<dbReference type="EMBL" id="AP027728">
    <property type="protein sequence ID" value="BDZ40061.1"/>
    <property type="molecule type" value="Genomic_DNA"/>
</dbReference>
<sequence>MTEQKPTRRDILRPLHLVGIALACGIFAAVVTLVSTGAFTTRVNKAIANGTYNDLPPVTLGLIVGGISFIVTLLLMAMLMLAVNPADVTKTIDRPVLVDPKPKKSDKHAAGGAEADAADEPSADTGDASDDGPSGN</sequence>
<reference evidence="4" key="1">
    <citation type="journal article" date="2019" name="Int. J. Syst. Evol. Microbiol.">
        <title>The Global Catalogue of Microorganisms (GCM) 10K type strain sequencing project: providing services to taxonomists for standard genome sequencing and annotation.</title>
        <authorList>
            <consortium name="The Broad Institute Genomics Platform"/>
            <consortium name="The Broad Institute Genome Sequencing Center for Infectious Disease"/>
            <person name="Wu L."/>
            <person name="Ma J."/>
        </authorList>
    </citation>
    <scope>NUCLEOTIDE SEQUENCE [LARGE SCALE GENOMIC DNA]</scope>
    <source>
        <strain evidence="4">NBRC 106310</strain>
    </source>
</reference>
<evidence type="ECO:0008006" key="5">
    <source>
        <dbReference type="Google" id="ProtNLM"/>
    </source>
</evidence>
<dbReference type="RefSeq" id="WP_286300550.1">
    <property type="nucleotide sequence ID" value="NZ_AP027728.1"/>
</dbReference>
<protein>
    <recommendedName>
        <fullName evidence="5">Amino acid transporter</fullName>
    </recommendedName>
</protein>
<feature type="transmembrane region" description="Helical" evidence="2">
    <location>
        <begin position="59"/>
        <end position="83"/>
    </location>
</feature>
<evidence type="ECO:0000313" key="3">
    <source>
        <dbReference type="EMBL" id="BDZ40061.1"/>
    </source>
</evidence>
<name>A0ABM8FWH2_9MICO</name>
<keyword evidence="2" id="KW-0472">Membrane</keyword>
<dbReference type="Proteomes" id="UP001321543">
    <property type="component" value="Chromosome"/>
</dbReference>
<gene>
    <name evidence="3" type="ORF">GCM10025863_26750</name>
</gene>
<proteinExistence type="predicted"/>
<feature type="compositionally biased region" description="Basic and acidic residues" evidence="1">
    <location>
        <begin position="100"/>
        <end position="109"/>
    </location>
</feature>
<feature type="region of interest" description="Disordered" evidence="1">
    <location>
        <begin position="92"/>
        <end position="136"/>
    </location>
</feature>
<keyword evidence="2" id="KW-0812">Transmembrane</keyword>